<dbReference type="InterPro" id="IPR025963">
    <property type="entry name" value="FLgD_Tudor"/>
</dbReference>
<accession>A0ABW1XKG5</accession>
<dbReference type="Gene3D" id="2.30.30.910">
    <property type="match status" value="1"/>
</dbReference>
<comment type="similarity">
    <text evidence="1 5">Belongs to the FlgD family.</text>
</comment>
<feature type="domain" description="FlgD/Vpr Ig-like" evidence="6">
    <location>
        <begin position="110"/>
        <end position="180"/>
    </location>
</feature>
<dbReference type="InterPro" id="IPR025965">
    <property type="entry name" value="FlgD/Vpr_Ig-like"/>
</dbReference>
<comment type="function">
    <text evidence="4 5">Required for flagellar hook formation. May act as a scaffolding protein.</text>
</comment>
<proteinExistence type="inferred from homology"/>
<keyword evidence="8" id="KW-0282">Flagellum</keyword>
<dbReference type="InterPro" id="IPR005648">
    <property type="entry name" value="FlgD"/>
</dbReference>
<comment type="caution">
    <text evidence="8">The sequence shown here is derived from an EMBL/GenBank/DDBJ whole genome shotgun (WGS) entry which is preliminary data.</text>
</comment>
<keyword evidence="8" id="KW-0966">Cell projection</keyword>
<evidence type="ECO:0000256" key="4">
    <source>
        <dbReference type="ARBA" id="ARBA00024746"/>
    </source>
</evidence>
<reference evidence="9" key="1">
    <citation type="journal article" date="2019" name="Int. J. Syst. Evol. Microbiol.">
        <title>The Global Catalogue of Microorganisms (GCM) 10K type strain sequencing project: providing services to taxonomists for standard genome sequencing and annotation.</title>
        <authorList>
            <consortium name="The Broad Institute Genomics Platform"/>
            <consortium name="The Broad Institute Genome Sequencing Center for Infectious Disease"/>
            <person name="Wu L."/>
            <person name="Ma J."/>
        </authorList>
    </citation>
    <scope>NUCLEOTIDE SEQUENCE [LARGE SCALE GENOMIC DNA]</scope>
    <source>
        <strain evidence="9">CGMCC 1.16031</strain>
    </source>
</reference>
<dbReference type="Pfam" id="PF13860">
    <property type="entry name" value="FlgD_ig"/>
    <property type="match status" value="1"/>
</dbReference>
<evidence type="ECO:0000256" key="1">
    <source>
        <dbReference type="ARBA" id="ARBA00010577"/>
    </source>
</evidence>
<evidence type="ECO:0000259" key="7">
    <source>
        <dbReference type="Pfam" id="PF13861"/>
    </source>
</evidence>
<dbReference type="Proteomes" id="UP001596364">
    <property type="component" value="Unassembled WGS sequence"/>
</dbReference>
<evidence type="ECO:0000259" key="6">
    <source>
        <dbReference type="Pfam" id="PF13860"/>
    </source>
</evidence>
<dbReference type="Pfam" id="PF03963">
    <property type="entry name" value="FlgD"/>
    <property type="match status" value="1"/>
</dbReference>
<name>A0ABW1XKG5_9ALTE</name>
<evidence type="ECO:0000256" key="2">
    <source>
        <dbReference type="ARBA" id="ARBA00016013"/>
    </source>
</evidence>
<keyword evidence="9" id="KW-1185">Reference proteome</keyword>
<evidence type="ECO:0000256" key="3">
    <source>
        <dbReference type="ARBA" id="ARBA00022795"/>
    </source>
</evidence>
<evidence type="ECO:0000256" key="5">
    <source>
        <dbReference type="RuleBase" id="RU362076"/>
    </source>
</evidence>
<keyword evidence="3 5" id="KW-1005">Bacterial flagellum biogenesis</keyword>
<evidence type="ECO:0000313" key="8">
    <source>
        <dbReference type="EMBL" id="MFC6440548.1"/>
    </source>
</evidence>
<dbReference type="Gene3D" id="2.60.40.4070">
    <property type="match status" value="1"/>
</dbReference>
<sequence>MTSINTSGLSSDLYWQEEKVPTGNQNGQLTQEDFFSLLTEQLSNQDPTKPVDNDQMIAQMTSFTMADSLSQLNSKFDEFATNMTSNQALQASSLIGQRVLLQGSDGTLQQDGTMTAMVISGEPVKDMKVSIENSIGQVVRVINLGDQQQGNIEFNWDGKDQSGNLMPPGNYRIRASGNAGGEGIEIPTAIYHQVSSVSLASSSQGVVLNLYGNSSVKLSDVIEIGG</sequence>
<organism evidence="8 9">
    <name type="scientific">Pseudobowmanella zhangzhouensis</name>
    <dbReference type="NCBI Taxonomy" id="1537679"/>
    <lineage>
        <taxon>Bacteria</taxon>
        <taxon>Pseudomonadati</taxon>
        <taxon>Pseudomonadota</taxon>
        <taxon>Gammaproteobacteria</taxon>
        <taxon>Alteromonadales</taxon>
        <taxon>Alteromonadaceae</taxon>
    </lineage>
</organism>
<keyword evidence="8" id="KW-0969">Cilium</keyword>
<dbReference type="RefSeq" id="WP_131258342.1">
    <property type="nucleotide sequence ID" value="NZ_JBHSUS010000001.1"/>
</dbReference>
<dbReference type="EMBL" id="JBHSUS010000001">
    <property type="protein sequence ID" value="MFC6440548.1"/>
    <property type="molecule type" value="Genomic_DNA"/>
</dbReference>
<gene>
    <name evidence="8" type="ORF">ACFP85_10355</name>
</gene>
<dbReference type="Pfam" id="PF13861">
    <property type="entry name" value="FLgD_tudor"/>
    <property type="match status" value="1"/>
</dbReference>
<feature type="domain" description="FlgD Tudor-like" evidence="7">
    <location>
        <begin position="86"/>
        <end position="221"/>
    </location>
</feature>
<evidence type="ECO:0000313" key="9">
    <source>
        <dbReference type="Proteomes" id="UP001596364"/>
    </source>
</evidence>
<protein>
    <recommendedName>
        <fullName evidence="2 5">Basal-body rod modification protein FlgD</fullName>
    </recommendedName>
</protein>